<dbReference type="Proteomes" id="UP001642464">
    <property type="component" value="Unassembled WGS sequence"/>
</dbReference>
<feature type="non-terminal residue" evidence="1">
    <location>
        <position position="90"/>
    </location>
</feature>
<protein>
    <submittedName>
        <fullName evidence="1">Uncharacterized protein</fullName>
    </submittedName>
</protein>
<keyword evidence="2" id="KW-1185">Reference proteome</keyword>
<gene>
    <name evidence="1" type="ORF">SCF082_LOCUS12468</name>
</gene>
<evidence type="ECO:0000313" key="2">
    <source>
        <dbReference type="Proteomes" id="UP001642464"/>
    </source>
</evidence>
<comment type="caution">
    <text evidence="1">The sequence shown here is derived from an EMBL/GenBank/DDBJ whole genome shotgun (WGS) entry which is preliminary data.</text>
</comment>
<feature type="non-terminal residue" evidence="1">
    <location>
        <position position="1"/>
    </location>
</feature>
<dbReference type="EMBL" id="CAXAMM010007599">
    <property type="protein sequence ID" value="CAK9014769.1"/>
    <property type="molecule type" value="Genomic_DNA"/>
</dbReference>
<accession>A0ABP0JKY6</accession>
<name>A0ABP0JKY6_9DINO</name>
<organism evidence="1 2">
    <name type="scientific">Durusdinium trenchii</name>
    <dbReference type="NCBI Taxonomy" id="1381693"/>
    <lineage>
        <taxon>Eukaryota</taxon>
        <taxon>Sar</taxon>
        <taxon>Alveolata</taxon>
        <taxon>Dinophyceae</taxon>
        <taxon>Suessiales</taxon>
        <taxon>Symbiodiniaceae</taxon>
        <taxon>Durusdinium</taxon>
    </lineage>
</organism>
<sequence>LPSTSFHRALPSGQPSAFSVWNHHRHHLLDHHHDDVHPALHGAGQKTDLYAADLLPWYVDLSYGLGCLLLGVTFLSLDHQLVGALYGSER</sequence>
<proteinExistence type="predicted"/>
<evidence type="ECO:0000313" key="1">
    <source>
        <dbReference type="EMBL" id="CAK9014769.1"/>
    </source>
</evidence>
<reference evidence="1 2" key="1">
    <citation type="submission" date="2024-02" db="EMBL/GenBank/DDBJ databases">
        <authorList>
            <person name="Chen Y."/>
            <person name="Shah S."/>
            <person name="Dougan E. K."/>
            <person name="Thang M."/>
            <person name="Chan C."/>
        </authorList>
    </citation>
    <scope>NUCLEOTIDE SEQUENCE [LARGE SCALE GENOMIC DNA]</scope>
</reference>